<comment type="caution">
    <text evidence="1">The sequence shown here is derived from an EMBL/GenBank/DDBJ whole genome shotgun (WGS) entry which is preliminary data.</text>
</comment>
<evidence type="ECO:0008006" key="3">
    <source>
        <dbReference type="Google" id="ProtNLM"/>
    </source>
</evidence>
<dbReference type="EMBL" id="PDNA01000323">
    <property type="protein sequence ID" value="PGG97371.1"/>
    <property type="molecule type" value="Genomic_DNA"/>
</dbReference>
<evidence type="ECO:0000313" key="2">
    <source>
        <dbReference type="Proteomes" id="UP000224634"/>
    </source>
</evidence>
<protein>
    <recommendedName>
        <fullName evidence="3">Condensation domain-containing protein</fullName>
    </recommendedName>
</protein>
<gene>
    <name evidence="1" type="ORF">AJ80_09711</name>
</gene>
<dbReference type="PANTHER" id="PTHR42034">
    <property type="entry name" value="CHROMOSOME 7, WHOLE GENOME SHOTGUN SEQUENCE-RELATED"/>
    <property type="match status" value="1"/>
</dbReference>
<sequence>MIPEYDRFCWKEVRSGRWERDIDEAEQYYTSHAKAEGCRRTPSAITGHVSFSVATRTECMGQEAVQQVVKALQKAWVRLRYDHPTIASWVEYDQKAMTYKKLYETFQNDENNSDQKSWLEDTFRIIISSGKSGQQWCNSDPPVPKLPTLYLINLSWSRWDQKITSDLVLRCPHGIIDGIGTLQLLNSFFAHASRFYEQEEAYDLPQFGDECANLSPPLRIAASIPPTLSSDQKKIFNGIIKENASLRRNIELATVPFRPGVTIPGRHQRVALILILEQTKLLLIACKNLGLSVTHVYHAAVAMVVRDIQERHAEERTVRYISHCIINERGHCKEPYNTQAHAASVYHSVSCRHFAIDLVVPAAPESKEDHAANEGQSRRDFMRIARQAKDFYLRIHNDKERIAMIPSYWMLSMIPYPDASDTGPPTVPRPNSLPSVSISSMGDIDKVLGSRQGAFELENPWVTGDELGTEFGLFLGTFKGEMCLSAVYNDAWYSREDVTEFVNQCNNMALGCLGI</sequence>
<keyword evidence="2" id="KW-1185">Reference proteome</keyword>
<dbReference type="PANTHER" id="PTHR42034:SF1">
    <property type="entry name" value="CONDENSATION DOMAIN-CONTAINING PROTEIN"/>
    <property type="match status" value="1"/>
</dbReference>
<dbReference type="OrthoDB" id="2548233at2759"/>
<dbReference type="Gene3D" id="3.30.559.10">
    <property type="entry name" value="Chloramphenicol acetyltransferase-like domain"/>
    <property type="match status" value="1"/>
</dbReference>
<reference evidence="1 2" key="1">
    <citation type="submission" date="2017-10" db="EMBL/GenBank/DDBJ databases">
        <title>Comparative genomics in systemic dimorphic fungi from Ajellomycetaceae.</title>
        <authorList>
            <person name="Munoz J.F."/>
            <person name="Mcewen J.G."/>
            <person name="Clay O.K."/>
            <person name="Cuomo C.A."/>
        </authorList>
    </citation>
    <scope>NUCLEOTIDE SEQUENCE [LARGE SCALE GENOMIC DNA]</scope>
    <source>
        <strain evidence="1 2">UAMH7299</strain>
    </source>
</reference>
<organism evidence="1 2">
    <name type="scientific">Polytolypa hystricis (strain UAMH7299)</name>
    <dbReference type="NCBI Taxonomy" id="1447883"/>
    <lineage>
        <taxon>Eukaryota</taxon>
        <taxon>Fungi</taxon>
        <taxon>Dikarya</taxon>
        <taxon>Ascomycota</taxon>
        <taxon>Pezizomycotina</taxon>
        <taxon>Eurotiomycetes</taxon>
        <taxon>Eurotiomycetidae</taxon>
        <taxon>Onygenales</taxon>
        <taxon>Onygenales incertae sedis</taxon>
        <taxon>Polytolypa</taxon>
    </lineage>
</organism>
<evidence type="ECO:0000313" key="1">
    <source>
        <dbReference type="EMBL" id="PGG97371.1"/>
    </source>
</evidence>
<name>A0A2B7WLI6_POLH7</name>
<dbReference type="AlphaFoldDB" id="A0A2B7WLI6"/>
<dbReference type="Gene3D" id="3.30.559.30">
    <property type="entry name" value="Nonribosomal peptide synthetase, condensation domain"/>
    <property type="match status" value="1"/>
</dbReference>
<proteinExistence type="predicted"/>
<accession>A0A2B7WLI6</accession>
<dbReference type="InterPro" id="IPR023213">
    <property type="entry name" value="CAT-like_dom_sf"/>
</dbReference>
<dbReference type="Proteomes" id="UP000224634">
    <property type="component" value="Unassembled WGS sequence"/>
</dbReference>